<dbReference type="InterPro" id="IPR017871">
    <property type="entry name" value="ABC_transporter-like_CS"/>
</dbReference>
<name>A0ABN1UDN7_9ACTN</name>
<evidence type="ECO:0000313" key="6">
    <source>
        <dbReference type="Proteomes" id="UP001499979"/>
    </source>
</evidence>
<dbReference type="Gene3D" id="3.40.50.300">
    <property type="entry name" value="P-loop containing nucleotide triphosphate hydrolases"/>
    <property type="match status" value="1"/>
</dbReference>
<dbReference type="CDD" id="cd03293">
    <property type="entry name" value="ABC_NrtD_SsuB_transporters"/>
    <property type="match status" value="1"/>
</dbReference>
<evidence type="ECO:0000256" key="2">
    <source>
        <dbReference type="ARBA" id="ARBA00022741"/>
    </source>
</evidence>
<keyword evidence="2" id="KW-0547">Nucleotide-binding</keyword>
<dbReference type="Pfam" id="PF00005">
    <property type="entry name" value="ABC_tran"/>
    <property type="match status" value="1"/>
</dbReference>
<gene>
    <name evidence="5" type="ORF">GCM10009606_18350</name>
</gene>
<evidence type="ECO:0000256" key="1">
    <source>
        <dbReference type="ARBA" id="ARBA00022448"/>
    </source>
</evidence>
<protein>
    <submittedName>
        <fullName evidence="5">ABC transporter ATP-binding protein</fullName>
    </submittedName>
</protein>
<sequence>MSPEDVSTAVSQISVRDVEITYPNGAVAVEDISLDVRHGEFLAILGPSGCGKSTLLQAVAGLLTPSRGEISIGGKPVTGAKNAHLPSIGYVFQEHRLLPWRTVEQNVELVLSAGGVPKAEWAERTTRYLSMLQIEHLRKRWPMQLSGGQRQRASISRALALEPSVVLMDEPFGTLDEVTARAMRSELLDVWQRTNRTFVFVTHSIREALFLADRVAVFTRGPARLIETIDIDLPRPRDYDSRELAALEGQVVARVLDVWGE</sequence>
<keyword evidence="6" id="KW-1185">Reference proteome</keyword>
<dbReference type="InterPro" id="IPR003439">
    <property type="entry name" value="ABC_transporter-like_ATP-bd"/>
</dbReference>
<dbReference type="PROSITE" id="PS50893">
    <property type="entry name" value="ABC_TRANSPORTER_2"/>
    <property type="match status" value="1"/>
</dbReference>
<keyword evidence="3 5" id="KW-0067">ATP-binding</keyword>
<evidence type="ECO:0000259" key="4">
    <source>
        <dbReference type="PROSITE" id="PS50893"/>
    </source>
</evidence>
<comment type="caution">
    <text evidence="5">The sequence shown here is derived from an EMBL/GenBank/DDBJ whole genome shotgun (WGS) entry which is preliminary data.</text>
</comment>
<dbReference type="EMBL" id="BAAAJE010000006">
    <property type="protein sequence ID" value="GAA1138967.1"/>
    <property type="molecule type" value="Genomic_DNA"/>
</dbReference>
<organism evidence="5 6">
    <name type="scientific">Nocardioides aquiterrae</name>
    <dbReference type="NCBI Taxonomy" id="203799"/>
    <lineage>
        <taxon>Bacteria</taxon>
        <taxon>Bacillati</taxon>
        <taxon>Actinomycetota</taxon>
        <taxon>Actinomycetes</taxon>
        <taxon>Propionibacteriales</taxon>
        <taxon>Nocardioidaceae</taxon>
        <taxon>Nocardioides</taxon>
    </lineage>
</organism>
<dbReference type="InterPro" id="IPR050166">
    <property type="entry name" value="ABC_transporter_ATP-bind"/>
</dbReference>
<proteinExistence type="predicted"/>
<reference evidence="5 6" key="1">
    <citation type="journal article" date="2019" name="Int. J. Syst. Evol. Microbiol.">
        <title>The Global Catalogue of Microorganisms (GCM) 10K type strain sequencing project: providing services to taxonomists for standard genome sequencing and annotation.</title>
        <authorList>
            <consortium name="The Broad Institute Genomics Platform"/>
            <consortium name="The Broad Institute Genome Sequencing Center for Infectious Disease"/>
            <person name="Wu L."/>
            <person name="Ma J."/>
        </authorList>
    </citation>
    <scope>NUCLEOTIDE SEQUENCE [LARGE SCALE GENOMIC DNA]</scope>
    <source>
        <strain evidence="5 6">JCM 11813</strain>
    </source>
</reference>
<accession>A0ABN1UDN7</accession>
<feature type="domain" description="ABC transporter" evidence="4">
    <location>
        <begin position="13"/>
        <end position="245"/>
    </location>
</feature>
<dbReference type="SUPFAM" id="SSF52540">
    <property type="entry name" value="P-loop containing nucleoside triphosphate hydrolases"/>
    <property type="match status" value="1"/>
</dbReference>
<dbReference type="InterPro" id="IPR003593">
    <property type="entry name" value="AAA+_ATPase"/>
</dbReference>
<dbReference type="RefSeq" id="WP_343907197.1">
    <property type="nucleotide sequence ID" value="NZ_BAAAJE010000006.1"/>
</dbReference>
<dbReference type="PANTHER" id="PTHR42788">
    <property type="entry name" value="TAURINE IMPORT ATP-BINDING PROTEIN-RELATED"/>
    <property type="match status" value="1"/>
</dbReference>
<dbReference type="SMART" id="SM00382">
    <property type="entry name" value="AAA"/>
    <property type="match status" value="1"/>
</dbReference>
<dbReference type="PROSITE" id="PS00211">
    <property type="entry name" value="ABC_TRANSPORTER_1"/>
    <property type="match status" value="1"/>
</dbReference>
<dbReference type="Proteomes" id="UP001499979">
    <property type="component" value="Unassembled WGS sequence"/>
</dbReference>
<dbReference type="PANTHER" id="PTHR42788:SF13">
    <property type="entry name" value="ALIPHATIC SULFONATES IMPORT ATP-BINDING PROTEIN SSUB"/>
    <property type="match status" value="1"/>
</dbReference>
<evidence type="ECO:0000313" key="5">
    <source>
        <dbReference type="EMBL" id="GAA1138967.1"/>
    </source>
</evidence>
<keyword evidence="1" id="KW-0813">Transport</keyword>
<dbReference type="InterPro" id="IPR027417">
    <property type="entry name" value="P-loop_NTPase"/>
</dbReference>
<dbReference type="GO" id="GO:0005524">
    <property type="term" value="F:ATP binding"/>
    <property type="evidence" value="ECO:0007669"/>
    <property type="project" value="UniProtKB-KW"/>
</dbReference>
<evidence type="ECO:0000256" key="3">
    <source>
        <dbReference type="ARBA" id="ARBA00022840"/>
    </source>
</evidence>